<dbReference type="OrthoDB" id="3263163at2759"/>
<dbReference type="EMBL" id="MU157842">
    <property type="protein sequence ID" value="KAF9530129.1"/>
    <property type="molecule type" value="Genomic_DNA"/>
</dbReference>
<gene>
    <name evidence="1" type="ORF">CPB83DRAFT_851610</name>
</gene>
<organism evidence="1 2">
    <name type="scientific">Crepidotus variabilis</name>
    <dbReference type="NCBI Taxonomy" id="179855"/>
    <lineage>
        <taxon>Eukaryota</taxon>
        <taxon>Fungi</taxon>
        <taxon>Dikarya</taxon>
        <taxon>Basidiomycota</taxon>
        <taxon>Agaricomycotina</taxon>
        <taxon>Agaricomycetes</taxon>
        <taxon>Agaricomycetidae</taxon>
        <taxon>Agaricales</taxon>
        <taxon>Agaricineae</taxon>
        <taxon>Crepidotaceae</taxon>
        <taxon>Crepidotus</taxon>
    </lineage>
</organism>
<accession>A0A9P6EJK9</accession>
<proteinExistence type="predicted"/>
<protein>
    <submittedName>
        <fullName evidence="1">Uncharacterized protein</fullName>
    </submittedName>
</protein>
<reference evidence="1" key="1">
    <citation type="submission" date="2020-11" db="EMBL/GenBank/DDBJ databases">
        <authorList>
            <consortium name="DOE Joint Genome Institute"/>
            <person name="Ahrendt S."/>
            <person name="Riley R."/>
            <person name="Andreopoulos W."/>
            <person name="Labutti K."/>
            <person name="Pangilinan J."/>
            <person name="Ruiz-Duenas F.J."/>
            <person name="Barrasa J.M."/>
            <person name="Sanchez-Garcia M."/>
            <person name="Camarero S."/>
            <person name="Miyauchi S."/>
            <person name="Serrano A."/>
            <person name="Linde D."/>
            <person name="Babiker R."/>
            <person name="Drula E."/>
            <person name="Ayuso-Fernandez I."/>
            <person name="Pacheco R."/>
            <person name="Padilla G."/>
            <person name="Ferreira P."/>
            <person name="Barriuso J."/>
            <person name="Kellner H."/>
            <person name="Castanera R."/>
            <person name="Alfaro M."/>
            <person name="Ramirez L."/>
            <person name="Pisabarro A.G."/>
            <person name="Kuo A."/>
            <person name="Tritt A."/>
            <person name="Lipzen A."/>
            <person name="He G."/>
            <person name="Yan M."/>
            <person name="Ng V."/>
            <person name="Cullen D."/>
            <person name="Martin F."/>
            <person name="Rosso M.-N."/>
            <person name="Henrissat B."/>
            <person name="Hibbett D."/>
            <person name="Martinez A.T."/>
            <person name="Grigoriev I.V."/>
        </authorList>
    </citation>
    <scope>NUCLEOTIDE SEQUENCE</scope>
    <source>
        <strain evidence="1">CBS 506.95</strain>
    </source>
</reference>
<evidence type="ECO:0000313" key="1">
    <source>
        <dbReference type="EMBL" id="KAF9530129.1"/>
    </source>
</evidence>
<comment type="caution">
    <text evidence="1">The sequence shown here is derived from an EMBL/GenBank/DDBJ whole genome shotgun (WGS) entry which is preliminary data.</text>
</comment>
<name>A0A9P6EJK9_9AGAR</name>
<evidence type="ECO:0000313" key="2">
    <source>
        <dbReference type="Proteomes" id="UP000807306"/>
    </source>
</evidence>
<keyword evidence="2" id="KW-1185">Reference proteome</keyword>
<sequence>MEQESSNLYTQTMGNQPLTVLLLIENSQKMLSVWQELKEHYLNPLVETIVQSSGSVQTSFFVIESSVDTNIASYSPRQYPSSRSALMSVNFGYGLDGRISPARVEHCIQHLDGSSYNVDLSSSLHLVIVAASAPTNDCSGIAVPAAVSPWNVLADRLTERNIHCHLVMAPGQEDVSPFTLLFEHTLVQQNNAEEAPPFSMDRSRFIVRLSARPSYQTLAENGTSNLPIVNEPMLTPLDNNSCSSSDATSGRYWNGFLRLRKWYQHAWHDISQEFIPT</sequence>
<dbReference type="Proteomes" id="UP000807306">
    <property type="component" value="Unassembled WGS sequence"/>
</dbReference>
<dbReference type="AlphaFoldDB" id="A0A9P6EJK9"/>